<feature type="domain" description="TfoX N-terminal" evidence="1">
    <location>
        <begin position="13"/>
        <end position="103"/>
    </location>
</feature>
<dbReference type="Pfam" id="PF04993">
    <property type="entry name" value="TfoX_N"/>
    <property type="match status" value="1"/>
</dbReference>
<organism evidence="2 3">
    <name type="scientific">Phenylobacterium ferrooxidans</name>
    <dbReference type="NCBI Taxonomy" id="2982689"/>
    <lineage>
        <taxon>Bacteria</taxon>
        <taxon>Pseudomonadati</taxon>
        <taxon>Pseudomonadota</taxon>
        <taxon>Alphaproteobacteria</taxon>
        <taxon>Caulobacterales</taxon>
        <taxon>Caulobacteraceae</taxon>
        <taxon>Phenylobacterium</taxon>
    </lineage>
</organism>
<dbReference type="RefSeq" id="WP_377371304.1">
    <property type="nucleotide sequence ID" value="NZ_JAOTJD010000044.1"/>
</dbReference>
<dbReference type="InterPro" id="IPR007076">
    <property type="entry name" value="TfoX_N"/>
</dbReference>
<accession>A0ABW6CVU0</accession>
<protein>
    <submittedName>
        <fullName evidence="2">TfoX/Sxy family protein</fullName>
    </submittedName>
</protein>
<evidence type="ECO:0000313" key="2">
    <source>
        <dbReference type="EMBL" id="MFD3265987.1"/>
    </source>
</evidence>
<gene>
    <name evidence="2" type="ORF">OCL97_18680</name>
</gene>
<dbReference type="SUPFAM" id="SSF159894">
    <property type="entry name" value="YgaC/TfoX-N like"/>
    <property type="match status" value="1"/>
</dbReference>
<sequence>MAVSPEFLDYILEQLQPLGGVTHRRMFGGVGLSRHELFFALIAQDTLYLKVDDANRPDFEAAGCEPFKPFGGDKAMSYWTTPLDALEDPEVLAAWAGKGLEAAARARTMPKRKPSR</sequence>
<comment type="caution">
    <text evidence="2">The sequence shown here is derived from an EMBL/GenBank/DDBJ whole genome shotgun (WGS) entry which is preliminary data.</text>
</comment>
<dbReference type="EMBL" id="JAOTJD010000044">
    <property type="protein sequence ID" value="MFD3265987.1"/>
    <property type="molecule type" value="Genomic_DNA"/>
</dbReference>
<keyword evidence="3" id="KW-1185">Reference proteome</keyword>
<dbReference type="Proteomes" id="UP001598130">
    <property type="component" value="Unassembled WGS sequence"/>
</dbReference>
<proteinExistence type="predicted"/>
<evidence type="ECO:0000259" key="1">
    <source>
        <dbReference type="Pfam" id="PF04993"/>
    </source>
</evidence>
<evidence type="ECO:0000313" key="3">
    <source>
        <dbReference type="Proteomes" id="UP001598130"/>
    </source>
</evidence>
<reference evidence="2 3" key="1">
    <citation type="submission" date="2022-09" db="EMBL/GenBank/DDBJ databases">
        <title>New species of Phenylobacterium.</title>
        <authorList>
            <person name="Mieszkin S."/>
        </authorList>
    </citation>
    <scope>NUCLEOTIDE SEQUENCE [LARGE SCALE GENOMIC DNA]</scope>
    <source>
        <strain evidence="2 3">HK31-G</strain>
    </source>
</reference>
<name>A0ABW6CVU0_9CAUL</name>
<dbReference type="Gene3D" id="3.30.1460.30">
    <property type="entry name" value="YgaC/TfoX-N like chaperone"/>
    <property type="match status" value="1"/>
</dbReference>